<reference evidence="2" key="1">
    <citation type="journal article" date="2019" name="Int. J. Syst. Evol. Microbiol.">
        <title>The Global Catalogue of Microorganisms (GCM) 10K type strain sequencing project: providing services to taxonomists for standard genome sequencing and annotation.</title>
        <authorList>
            <consortium name="The Broad Institute Genomics Platform"/>
            <consortium name="The Broad Institute Genome Sequencing Center for Infectious Disease"/>
            <person name="Wu L."/>
            <person name="Ma J."/>
        </authorList>
    </citation>
    <scope>NUCLEOTIDE SEQUENCE [LARGE SCALE GENOMIC DNA]</scope>
    <source>
        <strain evidence="2">JCM 14924</strain>
    </source>
</reference>
<evidence type="ECO:0000313" key="2">
    <source>
        <dbReference type="Proteomes" id="UP001501391"/>
    </source>
</evidence>
<comment type="caution">
    <text evidence="1">The sequence shown here is derived from an EMBL/GenBank/DDBJ whole genome shotgun (WGS) entry which is preliminary data.</text>
</comment>
<gene>
    <name evidence="1" type="ORF">GCM10009787_11370</name>
</gene>
<dbReference type="RefSeq" id="WP_346162163.1">
    <property type="nucleotide sequence ID" value="NZ_BAAAOQ010000003.1"/>
</dbReference>
<name>A0ABP5N3T1_9ACTN</name>
<evidence type="ECO:0008006" key="3">
    <source>
        <dbReference type="Google" id="ProtNLM"/>
    </source>
</evidence>
<accession>A0ABP5N3T1</accession>
<dbReference type="Proteomes" id="UP001501391">
    <property type="component" value="Unassembled WGS sequence"/>
</dbReference>
<organism evidence="1 2">
    <name type="scientific">Streptomyces bangladeshensis</name>
    <dbReference type="NCBI Taxonomy" id="295352"/>
    <lineage>
        <taxon>Bacteria</taxon>
        <taxon>Bacillati</taxon>
        <taxon>Actinomycetota</taxon>
        <taxon>Actinomycetes</taxon>
        <taxon>Kitasatosporales</taxon>
        <taxon>Streptomycetaceae</taxon>
        <taxon>Streptomyces</taxon>
    </lineage>
</organism>
<protein>
    <recommendedName>
        <fullName evidence="3">Minor tail protein</fullName>
    </recommendedName>
</protein>
<keyword evidence="2" id="KW-1185">Reference proteome</keyword>
<dbReference type="Gene3D" id="2.60.120.260">
    <property type="entry name" value="Galactose-binding domain-like"/>
    <property type="match status" value="3"/>
</dbReference>
<dbReference type="EMBL" id="BAAAOQ010000003">
    <property type="protein sequence ID" value="GAA2192696.1"/>
    <property type="molecule type" value="Genomic_DNA"/>
</dbReference>
<sequence>MAIPGNFLSEATSSMDPVVTGWTPQLNCTISKGSGGRVGDGCLAVRSTAAGEMQARIVGSVLVTAGTLYYAFADASGATVPERIGIRWLNKAGTVLGTTWSLTTMAASATWHRISVAGQAPVGTTRAQVILSSTPAAGGVYSYYENVYFGLPIRSYGNLFPFSVESTEIDATGWSAEVNATISRQVPVTTWSADWYYAGGHTLAMTVTAAGNASVATVDRPTVTPGTEYLAYAYLQPPVLSAQAWLELRFYDGAGNQISAQRAYLAPVSTGMHRQLLSATAPSNAVTCGIAAGLDGASAGQVLRLETVVVKVAPEIMAGTVIPYANGSFEQDSGGWVTAAGAATLARSTPWGVGGYYGSYGLAISSATASSSTIRSPQFTVPDAPGLNWRAQIVAKSAAGAWSTVTVKIHWYDGVGGDLGASSGTVYALPAGSWYQLITDAVAPAGTVQAAVEVVASASATSSVMYVDAVALWQVLPQTAVQAVDADGYIKLTLRELPVGDLITVYRVGADSSRTLVRGEDGLINQNTILSDAMVIEDHEAPLNTAVSYYIELYSTAGALASTRASTAVMLTLTDTNTSWLKDPGNPQRNVLVMVAKAPDWQRPIEQASFVVRGRRNKVVLSGRRQGLEGDLAIWTRSDEERKALHLLLDSGNTLLWQAAPGMGVDDMYVNVAQITESRVGGAAQEPWRAWTLPLVEADMPVTTGVNGARGRTWQDILTEFATWQDVLDTYATWEDVLLDRRKG</sequence>
<evidence type="ECO:0000313" key="1">
    <source>
        <dbReference type="EMBL" id="GAA2192696.1"/>
    </source>
</evidence>
<proteinExistence type="predicted"/>